<name>A0ABM8G980_9MICO</name>
<feature type="domain" description="Lipase maturation factor 1/2 N-terminal" evidence="8">
    <location>
        <begin position="1"/>
        <end position="53"/>
    </location>
</feature>
<evidence type="ECO:0000313" key="10">
    <source>
        <dbReference type="EMBL" id="BDZ44759.1"/>
    </source>
</evidence>
<keyword evidence="5 7" id="KW-1133">Transmembrane helix</keyword>
<protein>
    <recommendedName>
        <fullName evidence="12">Lipase maturation factor</fullName>
    </recommendedName>
</protein>
<feature type="transmembrane region" description="Helical" evidence="7">
    <location>
        <begin position="6"/>
        <end position="27"/>
    </location>
</feature>
<evidence type="ECO:0000259" key="8">
    <source>
        <dbReference type="Pfam" id="PF06762"/>
    </source>
</evidence>
<evidence type="ECO:0000256" key="1">
    <source>
        <dbReference type="ARBA" id="ARBA00004477"/>
    </source>
</evidence>
<reference evidence="11" key="1">
    <citation type="journal article" date="2019" name="Int. J. Syst. Evol. Microbiol.">
        <title>The Global Catalogue of Microorganisms (GCM) 10K type strain sequencing project: providing services to taxonomists for standard genome sequencing and annotation.</title>
        <authorList>
            <consortium name="The Broad Institute Genomics Platform"/>
            <consortium name="The Broad Institute Genome Sequencing Center for Infectious Disease"/>
            <person name="Wu L."/>
            <person name="Ma J."/>
        </authorList>
    </citation>
    <scope>NUCLEOTIDE SEQUENCE [LARGE SCALE GENOMIC DNA]</scope>
    <source>
        <strain evidence="11">NBRC 108725</strain>
    </source>
</reference>
<keyword evidence="6 7" id="KW-0472">Membrane</keyword>
<keyword evidence="3 7" id="KW-0812">Transmembrane</keyword>
<keyword evidence="4" id="KW-0256">Endoplasmic reticulum</keyword>
<dbReference type="Pfam" id="PF25179">
    <property type="entry name" value="LMF1_C"/>
    <property type="match status" value="1"/>
</dbReference>
<dbReference type="PANTHER" id="PTHR14463">
    <property type="entry name" value="LIPASE MATURATION FACTOR"/>
    <property type="match status" value="1"/>
</dbReference>
<feature type="transmembrane region" description="Helical" evidence="7">
    <location>
        <begin position="71"/>
        <end position="92"/>
    </location>
</feature>
<sequence>MPFLLFFPQPIATVAAALVILTQGWLVVSGNFAWLNWITIVLAFAAVSDSAVHWLVPAVPADVGQEAPLPLYWLVITLLATALLVVLSFWPARNLVSRHQLMNASFNKWHLVNAYGAFGSVTRRRYEVIVEGTLDDVPESGAAWQEYEFKGKPGDPRRIPRQFAPYHLRLDWLMWFLPLGGDDRWFLVFLRKLLEADPPTLRLMRRDPFGGERPRFVRARMFLYRFATRAERREFGTWWMREPVRTVVRPVELDDFA</sequence>
<keyword evidence="11" id="KW-1185">Reference proteome</keyword>
<accession>A0ABM8G980</accession>
<evidence type="ECO:0000259" key="9">
    <source>
        <dbReference type="Pfam" id="PF25179"/>
    </source>
</evidence>
<evidence type="ECO:0000256" key="3">
    <source>
        <dbReference type="ARBA" id="ARBA00022692"/>
    </source>
</evidence>
<evidence type="ECO:0000256" key="5">
    <source>
        <dbReference type="ARBA" id="ARBA00022989"/>
    </source>
</evidence>
<dbReference type="InterPro" id="IPR057434">
    <property type="entry name" value="LMF1/2_N"/>
</dbReference>
<dbReference type="InterPro" id="IPR009613">
    <property type="entry name" value="LMF"/>
</dbReference>
<dbReference type="Proteomes" id="UP001321498">
    <property type="component" value="Chromosome"/>
</dbReference>
<evidence type="ECO:0000256" key="7">
    <source>
        <dbReference type="SAM" id="Phobius"/>
    </source>
</evidence>
<gene>
    <name evidence="10" type="ORF">GCM10025866_06680</name>
</gene>
<evidence type="ECO:0008006" key="12">
    <source>
        <dbReference type="Google" id="ProtNLM"/>
    </source>
</evidence>
<dbReference type="InterPro" id="IPR057433">
    <property type="entry name" value="LMF1/2_C"/>
</dbReference>
<evidence type="ECO:0000256" key="2">
    <source>
        <dbReference type="ARBA" id="ARBA00005512"/>
    </source>
</evidence>
<comment type="similarity">
    <text evidence="2">Belongs to the lipase maturation factor family.</text>
</comment>
<organism evidence="10 11">
    <name type="scientific">Naasia aerilata</name>
    <dbReference type="NCBI Taxonomy" id="1162966"/>
    <lineage>
        <taxon>Bacteria</taxon>
        <taxon>Bacillati</taxon>
        <taxon>Actinomycetota</taxon>
        <taxon>Actinomycetes</taxon>
        <taxon>Micrococcales</taxon>
        <taxon>Microbacteriaceae</taxon>
        <taxon>Naasia</taxon>
    </lineage>
</organism>
<feature type="transmembrane region" description="Helical" evidence="7">
    <location>
        <begin position="34"/>
        <end position="56"/>
    </location>
</feature>
<comment type="subcellular location">
    <subcellularLocation>
        <location evidence="1">Endoplasmic reticulum membrane</location>
        <topology evidence="1">Multi-pass membrane protein</topology>
    </subcellularLocation>
</comment>
<evidence type="ECO:0000256" key="6">
    <source>
        <dbReference type="ARBA" id="ARBA00023136"/>
    </source>
</evidence>
<feature type="domain" description="Lipase maturation factor 1/2 C-terminal" evidence="9">
    <location>
        <begin position="111"/>
        <end position="247"/>
    </location>
</feature>
<dbReference type="EMBL" id="AP027731">
    <property type="protein sequence ID" value="BDZ44759.1"/>
    <property type="molecule type" value="Genomic_DNA"/>
</dbReference>
<proteinExistence type="inferred from homology"/>
<dbReference type="PANTHER" id="PTHR14463:SF10">
    <property type="entry name" value="LIPASE MATURATION FACTOR 1"/>
    <property type="match status" value="1"/>
</dbReference>
<evidence type="ECO:0000313" key="11">
    <source>
        <dbReference type="Proteomes" id="UP001321498"/>
    </source>
</evidence>
<dbReference type="Pfam" id="PF06762">
    <property type="entry name" value="LMF1"/>
    <property type="match status" value="1"/>
</dbReference>
<evidence type="ECO:0000256" key="4">
    <source>
        <dbReference type="ARBA" id="ARBA00022824"/>
    </source>
</evidence>